<evidence type="ECO:0000256" key="2">
    <source>
        <dbReference type="SAM" id="SignalP"/>
    </source>
</evidence>
<dbReference type="RefSeq" id="WP_284359559.1">
    <property type="nucleotide sequence ID" value="NZ_BPFZ01000005.1"/>
</dbReference>
<keyword evidence="4" id="KW-1185">Reference proteome</keyword>
<dbReference type="EMBL" id="BPFZ01000005">
    <property type="protein sequence ID" value="GIU66888.1"/>
    <property type="molecule type" value="Genomic_DNA"/>
</dbReference>
<keyword evidence="2" id="KW-0732">Signal</keyword>
<dbReference type="Proteomes" id="UP001161064">
    <property type="component" value="Unassembled WGS sequence"/>
</dbReference>
<evidence type="ECO:0000313" key="3">
    <source>
        <dbReference type="EMBL" id="GIU66888.1"/>
    </source>
</evidence>
<name>A0ABQ4PW36_9PROT</name>
<sequence>MSYRTIFGILVFALVSPAIVSAQVTPVSPEKPVATPQSPAKAIELASPTAPSTTESPAEKSNDKVCRTVETLGSRLKKRKICRTPEQWRLVELNSRREVEAVQNRGGNGKSSKMGGS</sequence>
<comment type="caution">
    <text evidence="3">The sequence shown here is derived from an EMBL/GenBank/DDBJ whole genome shotgun (WGS) entry which is preliminary data.</text>
</comment>
<reference evidence="3" key="2">
    <citation type="journal article" date="2023" name="ISME Commun">
        <title>Characterization of a bloom-associated alphaproteobacterial lineage, 'Candidatus Phycosocius': insights into freshwater algal-bacterial interactions.</title>
        <authorList>
            <person name="Tanabe Y."/>
            <person name="Yamaguchi H."/>
            <person name="Yoshida M."/>
            <person name="Kai A."/>
            <person name="Okazaki Y."/>
        </authorList>
    </citation>
    <scope>NUCLEOTIDE SEQUENCE</scope>
    <source>
        <strain evidence="3">BOTRYCO-1</strain>
    </source>
</reference>
<protein>
    <recommendedName>
        <fullName evidence="5">Secreted protein</fullName>
    </recommendedName>
</protein>
<evidence type="ECO:0000313" key="4">
    <source>
        <dbReference type="Proteomes" id="UP001161064"/>
    </source>
</evidence>
<evidence type="ECO:0008006" key="5">
    <source>
        <dbReference type="Google" id="ProtNLM"/>
    </source>
</evidence>
<feature type="chain" id="PRO_5045315734" description="Secreted protein" evidence="2">
    <location>
        <begin position="23"/>
        <end position="117"/>
    </location>
</feature>
<reference evidence="3" key="1">
    <citation type="submission" date="2021-05" db="EMBL/GenBank/DDBJ databases">
        <authorList>
            <person name="Tanabe Y."/>
        </authorList>
    </citation>
    <scope>NUCLEOTIDE SEQUENCE</scope>
    <source>
        <strain evidence="3">BOTRYCO-1</strain>
    </source>
</reference>
<evidence type="ECO:0000256" key="1">
    <source>
        <dbReference type="SAM" id="MobiDB-lite"/>
    </source>
</evidence>
<feature type="region of interest" description="Disordered" evidence="1">
    <location>
        <begin position="26"/>
        <end position="65"/>
    </location>
</feature>
<gene>
    <name evidence="3" type="ORF">PsB1_1042</name>
</gene>
<organism evidence="3 4">
    <name type="scientific">Candidatus Phycosocius spiralis</name>
    <dbReference type="NCBI Taxonomy" id="2815099"/>
    <lineage>
        <taxon>Bacteria</taxon>
        <taxon>Pseudomonadati</taxon>
        <taxon>Pseudomonadota</taxon>
        <taxon>Alphaproteobacteria</taxon>
        <taxon>Caulobacterales</taxon>
        <taxon>Caulobacterales incertae sedis</taxon>
        <taxon>Candidatus Phycosocius</taxon>
    </lineage>
</organism>
<feature type="signal peptide" evidence="2">
    <location>
        <begin position="1"/>
        <end position="22"/>
    </location>
</feature>
<proteinExistence type="predicted"/>
<accession>A0ABQ4PW36</accession>